<dbReference type="EMBL" id="JBHFFA010000004">
    <property type="protein sequence ID" value="KAL2629230.1"/>
    <property type="molecule type" value="Genomic_DNA"/>
</dbReference>
<dbReference type="AlphaFoldDB" id="A0ABD1YFC0"/>
<protein>
    <recommendedName>
        <fullName evidence="4">Secreted protein</fullName>
    </recommendedName>
</protein>
<dbReference type="Proteomes" id="UP001605036">
    <property type="component" value="Unassembled WGS sequence"/>
</dbReference>
<sequence>MDVSLVYLLLRLVHAVVDSRLFPLDGRAARMQLFRERTSLTGSHSLSWWLAKGVQLKIFFAAASTPRKISRRTLDMMCVAA</sequence>
<comment type="caution">
    <text evidence="2">The sequence shown here is derived from an EMBL/GenBank/DDBJ whole genome shotgun (WGS) entry which is preliminary data.</text>
</comment>
<evidence type="ECO:0008006" key="4">
    <source>
        <dbReference type="Google" id="ProtNLM"/>
    </source>
</evidence>
<evidence type="ECO:0000313" key="2">
    <source>
        <dbReference type="EMBL" id="KAL2629230.1"/>
    </source>
</evidence>
<feature type="signal peptide" evidence="1">
    <location>
        <begin position="1"/>
        <end position="15"/>
    </location>
</feature>
<keyword evidence="1" id="KW-0732">Signal</keyword>
<proteinExistence type="predicted"/>
<feature type="chain" id="PRO_5044881139" description="Secreted protein" evidence="1">
    <location>
        <begin position="16"/>
        <end position="81"/>
    </location>
</feature>
<organism evidence="2 3">
    <name type="scientific">Riccia fluitans</name>
    <dbReference type="NCBI Taxonomy" id="41844"/>
    <lineage>
        <taxon>Eukaryota</taxon>
        <taxon>Viridiplantae</taxon>
        <taxon>Streptophyta</taxon>
        <taxon>Embryophyta</taxon>
        <taxon>Marchantiophyta</taxon>
        <taxon>Marchantiopsida</taxon>
        <taxon>Marchantiidae</taxon>
        <taxon>Marchantiales</taxon>
        <taxon>Ricciaceae</taxon>
        <taxon>Riccia</taxon>
    </lineage>
</organism>
<keyword evidence="3" id="KW-1185">Reference proteome</keyword>
<reference evidence="2 3" key="1">
    <citation type="submission" date="2024-09" db="EMBL/GenBank/DDBJ databases">
        <title>Chromosome-scale assembly of Riccia fluitans.</title>
        <authorList>
            <person name="Paukszto L."/>
            <person name="Sawicki J."/>
            <person name="Karawczyk K."/>
            <person name="Piernik-Szablinska J."/>
            <person name="Szczecinska M."/>
            <person name="Mazdziarz M."/>
        </authorList>
    </citation>
    <scope>NUCLEOTIDE SEQUENCE [LARGE SCALE GENOMIC DNA]</scope>
    <source>
        <strain evidence="2">Rf_01</strain>
        <tissue evidence="2">Aerial parts of the thallus</tissue>
    </source>
</reference>
<accession>A0ABD1YFC0</accession>
<evidence type="ECO:0000313" key="3">
    <source>
        <dbReference type="Proteomes" id="UP001605036"/>
    </source>
</evidence>
<evidence type="ECO:0000256" key="1">
    <source>
        <dbReference type="SAM" id="SignalP"/>
    </source>
</evidence>
<name>A0ABD1YFC0_9MARC</name>
<gene>
    <name evidence="2" type="ORF">R1flu_013916</name>
</gene>